<evidence type="ECO:0000259" key="3">
    <source>
        <dbReference type="Pfam" id="PF08279"/>
    </source>
</evidence>
<evidence type="ECO:0000313" key="4">
    <source>
        <dbReference type="EMBL" id="KXG73686.1"/>
    </source>
</evidence>
<dbReference type="EMBL" id="LOEE01000083">
    <property type="protein sequence ID" value="KXG73686.1"/>
    <property type="molecule type" value="Genomic_DNA"/>
</dbReference>
<name>A0A140KZG1_9FIRM</name>
<dbReference type="PATRIC" id="fig|520762.4.peg.3286"/>
<feature type="domain" description="3H" evidence="2">
    <location>
        <begin position="74"/>
        <end position="169"/>
    </location>
</feature>
<dbReference type="Proteomes" id="UP000070456">
    <property type="component" value="Unassembled WGS sequence"/>
</dbReference>
<dbReference type="Gene3D" id="1.10.10.10">
    <property type="entry name" value="Winged helix-like DNA-binding domain superfamily/Winged helix DNA-binding domain"/>
    <property type="match status" value="1"/>
</dbReference>
<keyword evidence="5" id="KW-1185">Reference proteome</keyword>
<evidence type="ECO:0000313" key="5">
    <source>
        <dbReference type="Proteomes" id="UP000070456"/>
    </source>
</evidence>
<gene>
    <name evidence="4" type="primary">niaR</name>
    <name evidence="4" type="ORF">AN619_29810</name>
</gene>
<sequence length="174" mass="19959">MLSEERREKIIALLKERQEPITGSELSKLFEVSRQVIVQDIALIRAQGYHVLATTNGYVIPGTLKKAGKLKTVLCKHGGYDEMEEELKIMVDMGARVVDVMIDHPIYGRIRRPLMICSRIDVEDFMENVRRDKAEPLSALTGGEHMHTLEISNDRAYRRMIEILSEKGYFVKEV</sequence>
<dbReference type="InterPro" id="IPR036388">
    <property type="entry name" value="WH-like_DNA-bd_sf"/>
</dbReference>
<feature type="binding site" evidence="1">
    <location>
        <position position="145"/>
    </location>
    <ligand>
        <name>Ni(2+)</name>
        <dbReference type="ChEBI" id="CHEBI:49786"/>
    </ligand>
</feature>
<dbReference type="STRING" id="520762.AN619_29810"/>
<dbReference type="InterPro" id="IPR004173">
    <property type="entry name" value="3H_domain"/>
</dbReference>
<dbReference type="Pfam" id="PF02829">
    <property type="entry name" value="3H"/>
    <property type="match status" value="1"/>
</dbReference>
<dbReference type="InterPro" id="IPR013196">
    <property type="entry name" value="HTH_11"/>
</dbReference>
<dbReference type="InterPro" id="IPR026043">
    <property type="entry name" value="NadR"/>
</dbReference>
<dbReference type="OrthoDB" id="9792661at2"/>
<feature type="domain" description="Helix-turn-helix type 11" evidence="3">
    <location>
        <begin position="6"/>
        <end position="58"/>
    </location>
</feature>
<dbReference type="RefSeq" id="WP_068558052.1">
    <property type="nucleotide sequence ID" value="NZ_LOEE01000083.1"/>
</dbReference>
<dbReference type="InterPro" id="IPR036390">
    <property type="entry name" value="WH_DNA-bd_sf"/>
</dbReference>
<reference evidence="4 5" key="1">
    <citation type="submission" date="2015-12" db="EMBL/GenBank/DDBJ databases">
        <title>Draft genome sequence of the thermoanaerobe Thermotalea metallivorans, an isolate from the runoff channel of the Great Artesian Basin, Australia.</title>
        <authorList>
            <person name="Patel B.K."/>
        </authorList>
    </citation>
    <scope>NUCLEOTIDE SEQUENCE [LARGE SCALE GENOMIC DNA]</scope>
    <source>
        <strain evidence="4 5">B2-1</strain>
    </source>
</reference>
<keyword evidence="1" id="KW-0533">Nickel</keyword>
<keyword evidence="1" id="KW-0479">Metal-binding</keyword>
<feature type="binding site" evidence="1">
    <location>
        <position position="147"/>
    </location>
    <ligand>
        <name>Ni(2+)</name>
        <dbReference type="ChEBI" id="CHEBI:49786"/>
    </ligand>
</feature>
<dbReference type="AlphaFoldDB" id="A0A140KZG1"/>
<proteinExistence type="predicted"/>
<feature type="binding site" evidence="1">
    <location>
        <position position="86"/>
    </location>
    <ligand>
        <name>Ni(2+)</name>
        <dbReference type="ChEBI" id="CHEBI:49786"/>
    </ligand>
</feature>
<accession>A0A140KZG1</accession>
<dbReference type="PIRSF" id="PIRSF037847">
    <property type="entry name" value="NiaR"/>
    <property type="match status" value="1"/>
</dbReference>
<dbReference type="Gene3D" id="3.30.1340.20">
    <property type="entry name" value="3H domain"/>
    <property type="match status" value="1"/>
</dbReference>
<dbReference type="PANTHER" id="PTHR40068:SF1">
    <property type="entry name" value="TRANSCRIPTION REPRESSOR NIAR-RELATED"/>
    <property type="match status" value="1"/>
</dbReference>
<dbReference type="GO" id="GO:0046872">
    <property type="term" value="F:metal ion binding"/>
    <property type="evidence" value="ECO:0007669"/>
    <property type="project" value="UniProtKB-KW"/>
</dbReference>
<dbReference type="PANTHER" id="PTHR40068">
    <property type="entry name" value="TRANSCRIPTION REPRESSOR NIAR-RELATED"/>
    <property type="match status" value="1"/>
</dbReference>
<dbReference type="SUPFAM" id="SSF46785">
    <property type="entry name" value="Winged helix' DNA-binding domain"/>
    <property type="match status" value="1"/>
</dbReference>
<protein>
    <submittedName>
        <fullName evidence="4">Putative transcription repressor NiaR</fullName>
    </submittedName>
</protein>
<organism evidence="4 5">
    <name type="scientific">Thermotalea metallivorans</name>
    <dbReference type="NCBI Taxonomy" id="520762"/>
    <lineage>
        <taxon>Bacteria</taxon>
        <taxon>Bacillati</taxon>
        <taxon>Bacillota</taxon>
        <taxon>Clostridia</taxon>
        <taxon>Peptostreptococcales</taxon>
        <taxon>Thermotaleaceae</taxon>
        <taxon>Thermotalea</taxon>
    </lineage>
</organism>
<evidence type="ECO:0000256" key="1">
    <source>
        <dbReference type="PIRSR" id="PIRSR037847-1"/>
    </source>
</evidence>
<dbReference type="SUPFAM" id="SSF75500">
    <property type="entry name" value="Putative transcriptional regulator TM1602, C-terminal domain"/>
    <property type="match status" value="1"/>
</dbReference>
<dbReference type="Pfam" id="PF08279">
    <property type="entry name" value="HTH_11"/>
    <property type="match status" value="1"/>
</dbReference>
<comment type="caution">
    <text evidence="4">The sequence shown here is derived from an EMBL/GenBank/DDBJ whole genome shotgun (WGS) entry which is preliminary data.</text>
</comment>
<feature type="binding site" evidence="1">
    <location>
        <position position="77"/>
    </location>
    <ligand>
        <name>Ni(2+)</name>
        <dbReference type="ChEBI" id="CHEBI:49786"/>
    </ligand>
</feature>
<evidence type="ECO:0000259" key="2">
    <source>
        <dbReference type="Pfam" id="PF02829"/>
    </source>
</evidence>
<dbReference type="InterPro" id="IPR035922">
    <property type="entry name" value="3H_dom_sf"/>
</dbReference>